<reference evidence="4 5" key="1">
    <citation type="journal article" date="2012" name="Environ. Microbiol.">
        <title>The genome of the ammonia-oxidizing Candidatus Nitrososphaera gargensis: insights into metabolic versatility and environmental adaptations.</title>
        <authorList>
            <person name="Spang A."/>
            <person name="Poehlein A."/>
            <person name="Offre P."/>
            <person name="Zumbragel S."/>
            <person name="Haider S."/>
            <person name="Rychlik N."/>
            <person name="Nowka B."/>
            <person name="Schmeisser C."/>
            <person name="Lebedeva E.V."/>
            <person name="Rattei T."/>
            <person name="Bohm C."/>
            <person name="Schmid M."/>
            <person name="Galushko A."/>
            <person name="Hatzenpichler R."/>
            <person name="Weinmaier T."/>
            <person name="Daniel R."/>
            <person name="Schleper C."/>
            <person name="Spieck E."/>
            <person name="Streit W."/>
            <person name="Wagner M."/>
        </authorList>
    </citation>
    <scope>NUCLEOTIDE SEQUENCE [LARGE SCALE GENOMIC DNA]</scope>
    <source>
        <strain evidence="5">Ga9.2</strain>
    </source>
</reference>
<organism evidence="4 5">
    <name type="scientific">Nitrososphaera gargensis (strain Ga9.2)</name>
    <dbReference type="NCBI Taxonomy" id="1237085"/>
    <lineage>
        <taxon>Archaea</taxon>
        <taxon>Nitrososphaerota</taxon>
        <taxon>Nitrososphaeria</taxon>
        <taxon>Nitrososphaerales</taxon>
        <taxon>Nitrososphaeraceae</taxon>
        <taxon>Nitrososphaera</taxon>
    </lineage>
</organism>
<dbReference type="AlphaFoldDB" id="K0IHU1"/>
<dbReference type="Proteomes" id="UP000008037">
    <property type="component" value="Chromosome"/>
</dbReference>
<dbReference type="InterPro" id="IPR007527">
    <property type="entry name" value="Znf_SWIM"/>
</dbReference>
<dbReference type="GO" id="GO:0015074">
    <property type="term" value="P:DNA integration"/>
    <property type="evidence" value="ECO:0007669"/>
    <property type="project" value="InterPro"/>
</dbReference>
<evidence type="ECO:0000259" key="3">
    <source>
        <dbReference type="PROSITE" id="PS50994"/>
    </source>
</evidence>
<dbReference type="HOGENOM" id="CLU_043491_0_0_2"/>
<dbReference type="PANTHER" id="PTHR35528">
    <property type="entry name" value="BLL1675 PROTEIN"/>
    <property type="match status" value="1"/>
</dbReference>
<evidence type="ECO:0000256" key="1">
    <source>
        <dbReference type="PROSITE-ProRule" id="PRU00325"/>
    </source>
</evidence>
<proteinExistence type="predicted"/>
<keyword evidence="5" id="KW-1185">Reference proteome</keyword>
<evidence type="ECO:0000259" key="2">
    <source>
        <dbReference type="PROSITE" id="PS50966"/>
    </source>
</evidence>
<dbReference type="InterPro" id="IPR001584">
    <property type="entry name" value="Integrase_cat-core"/>
</dbReference>
<dbReference type="EMBL" id="CP002408">
    <property type="protein sequence ID" value="AFU57447.1"/>
    <property type="molecule type" value="Genomic_DNA"/>
</dbReference>
<name>K0IHU1_NITGG</name>
<dbReference type="STRING" id="1237085.Ngar_c05030"/>
<keyword evidence="1" id="KW-0479">Metal-binding</keyword>
<feature type="domain" description="Integrase catalytic" evidence="3">
    <location>
        <begin position="195"/>
        <end position="365"/>
    </location>
</feature>
<protein>
    <submittedName>
        <fullName evidence="4">Putative ISCpe7, transposase</fullName>
    </submittedName>
</protein>
<dbReference type="InterPro" id="IPR052183">
    <property type="entry name" value="IS_Transposase"/>
</dbReference>
<dbReference type="PROSITE" id="PS50994">
    <property type="entry name" value="INTEGRASE"/>
    <property type="match status" value="1"/>
</dbReference>
<dbReference type="InParanoid" id="K0IHU1"/>
<keyword evidence="1" id="KW-0863">Zinc-finger</keyword>
<dbReference type="PROSITE" id="PS50966">
    <property type="entry name" value="ZF_SWIM"/>
    <property type="match status" value="1"/>
</dbReference>
<dbReference type="GeneID" id="13796677"/>
<accession>K0IHU1</accession>
<dbReference type="GO" id="GO:0008270">
    <property type="term" value="F:zinc ion binding"/>
    <property type="evidence" value="ECO:0007669"/>
    <property type="project" value="UniProtKB-KW"/>
</dbReference>
<evidence type="ECO:0000313" key="5">
    <source>
        <dbReference type="Proteomes" id="UP000008037"/>
    </source>
</evidence>
<gene>
    <name evidence="4" type="ordered locus">Ngar_c05030</name>
</gene>
<evidence type="ECO:0000313" key="4">
    <source>
        <dbReference type="EMBL" id="AFU57447.1"/>
    </source>
</evidence>
<dbReference type="PANTHER" id="PTHR35528:SF3">
    <property type="entry name" value="BLL1675 PROTEIN"/>
    <property type="match status" value="1"/>
</dbReference>
<dbReference type="RefSeq" id="WP_015017993.1">
    <property type="nucleotide sequence ID" value="NC_018719.1"/>
</dbReference>
<dbReference type="KEGG" id="nga:Ngar_c05030"/>
<feature type="domain" description="SWIM-type" evidence="2">
    <location>
        <begin position="45"/>
        <end position="80"/>
    </location>
</feature>
<dbReference type="SUPFAM" id="SSF53098">
    <property type="entry name" value="Ribonuclease H-like"/>
    <property type="match status" value="1"/>
</dbReference>
<dbReference type="Pfam" id="PF13610">
    <property type="entry name" value="DDE_Tnp_IS240"/>
    <property type="match status" value="1"/>
</dbReference>
<keyword evidence="1" id="KW-0862">Zinc</keyword>
<dbReference type="InterPro" id="IPR012337">
    <property type="entry name" value="RNaseH-like_sf"/>
</dbReference>
<dbReference type="BioCyc" id="CNIT1237085:G1324-501-MONOMER"/>
<dbReference type="InterPro" id="IPR032874">
    <property type="entry name" value="DDE_dom"/>
</dbReference>
<sequence>MQTQPTANNSEARMTRGLQILKGKQIVENTDGSFAVPSQTSKNIYEVRLLGQAWACTCPDFEFRQIDACKHIFAVKMFIAANVYLKEEPKPKVFASDAIPCVRCGSIRVIHYGVRSGKQVYFCKDCKRKFGEQSLLKKVQFTPELITLTLDLYFSGLSLRKVARNISDHFNIHVEYTTIYSWIKRYVPMIAEYVNTLAPKELSDTWHVDEMFVKLKGGQFHKSGARIGFLWNIMDRQTRFLLSSKLSEERDKIGGIAAFKEAITNAHGLIPNEVRADSLNSYPHIVKTTLPNAKLIAKCGIRKPHTNNNRIERLNGTLRERVKVQRGWKTISTPLAEGQKLQYNFVKPHMALDGQTPAQVAGIQVKGWGELLKRSLNR</sequence>